<accession>A0A9J6ZJW4</accession>
<name>A0A9J6ZJW4_9BACL</name>
<dbReference type="GO" id="GO:0032259">
    <property type="term" value="P:methylation"/>
    <property type="evidence" value="ECO:0007669"/>
    <property type="project" value="UniProtKB-KW"/>
</dbReference>
<reference evidence="1" key="1">
    <citation type="submission" date="2022-05" db="EMBL/GenBank/DDBJ databases">
        <title>Novel bacterial taxa in a minimal lignocellulolytic consortium and its capacity to transform plastics disclosed by genome-resolved metagenomics.</title>
        <authorList>
            <person name="Rodriguez C.A.D."/>
            <person name="Diaz-Garcia L."/>
            <person name="Herrera K."/>
            <person name="Tarazona N.A."/>
            <person name="Sproer C."/>
            <person name="Overmann J."/>
            <person name="Jimenez D.J."/>
        </authorList>
    </citation>
    <scope>NUCLEOTIDE SEQUENCE</scope>
    <source>
        <strain evidence="1">MAG5</strain>
    </source>
</reference>
<dbReference type="Proteomes" id="UP001056756">
    <property type="component" value="Chromosome"/>
</dbReference>
<evidence type="ECO:0000313" key="1">
    <source>
        <dbReference type="EMBL" id="URN96104.1"/>
    </source>
</evidence>
<dbReference type="GO" id="GO:0008168">
    <property type="term" value="F:methyltransferase activity"/>
    <property type="evidence" value="ECO:0007669"/>
    <property type="project" value="UniProtKB-KW"/>
</dbReference>
<dbReference type="KEGG" id="plig:NAG76_07705"/>
<proteinExistence type="predicted"/>
<protein>
    <submittedName>
        <fullName evidence="1">TylF/MycF family methyltransferase</fullName>
    </submittedName>
</protein>
<dbReference type="EMBL" id="CP097899">
    <property type="protein sequence ID" value="URN96104.1"/>
    <property type="molecule type" value="Genomic_DNA"/>
</dbReference>
<dbReference type="InterPro" id="IPR008884">
    <property type="entry name" value="TylF_MeTrfase"/>
</dbReference>
<dbReference type="InterPro" id="IPR029063">
    <property type="entry name" value="SAM-dependent_MTases_sf"/>
</dbReference>
<evidence type="ECO:0000313" key="2">
    <source>
        <dbReference type="Proteomes" id="UP001056756"/>
    </source>
</evidence>
<dbReference type="PANTHER" id="PTHR40036">
    <property type="entry name" value="MACROCIN O-METHYLTRANSFERASE"/>
    <property type="match status" value="1"/>
</dbReference>
<gene>
    <name evidence="1" type="ORF">NAG76_07705</name>
</gene>
<dbReference type="SUPFAM" id="SSF53335">
    <property type="entry name" value="S-adenosyl-L-methionine-dependent methyltransferases"/>
    <property type="match status" value="1"/>
</dbReference>
<keyword evidence="1" id="KW-0489">Methyltransferase</keyword>
<dbReference type="Pfam" id="PF05711">
    <property type="entry name" value="TylF"/>
    <property type="match status" value="1"/>
</dbReference>
<sequence>MEKYDDFEKYARRQAISRFLARYELFKLQMNIKGSIVECGVHKGAGIMGWAKLSAALEPYSLDRRIIGFDTFEGFPNIHDADLMTEESKNNDKNVIGGFYEQNVYDELLELVQQYDENRYLNQFQKVHLVKGDAVETIPQYVKDNSHLLISLLFMDFDLYEPTKVALQNFLPRMSKGSVLAFDEINNPWWPGETIAMLEELSIKDYTINRFSFDPNISYIVL</sequence>
<organism evidence="1 2">
    <name type="scientific">Candidatus Pristimantibacillus lignocellulolyticus</name>
    <dbReference type="NCBI Taxonomy" id="2994561"/>
    <lineage>
        <taxon>Bacteria</taxon>
        <taxon>Bacillati</taxon>
        <taxon>Bacillota</taxon>
        <taxon>Bacilli</taxon>
        <taxon>Bacillales</taxon>
        <taxon>Paenibacillaceae</taxon>
        <taxon>Candidatus Pristimantibacillus</taxon>
    </lineage>
</organism>
<dbReference type="AlphaFoldDB" id="A0A9J6ZJW4"/>
<dbReference type="PANTHER" id="PTHR40036:SF1">
    <property type="entry name" value="MACROCIN O-METHYLTRANSFERASE"/>
    <property type="match status" value="1"/>
</dbReference>
<dbReference type="Gene3D" id="3.40.50.150">
    <property type="entry name" value="Vaccinia Virus protein VP39"/>
    <property type="match status" value="1"/>
</dbReference>
<keyword evidence="1" id="KW-0808">Transferase</keyword>